<dbReference type="KEGG" id="msq:BKP64_04265"/>
<dbReference type="RefSeq" id="WP_070966452.1">
    <property type="nucleotide sequence ID" value="NZ_CP017715.1"/>
</dbReference>
<evidence type="ECO:0000313" key="2">
    <source>
        <dbReference type="Proteomes" id="UP000177445"/>
    </source>
</evidence>
<dbReference type="Proteomes" id="UP000177445">
    <property type="component" value="Chromosome"/>
</dbReference>
<name>A0A1D9GIH9_9GAMM</name>
<accession>A0A1D9GIH9</accession>
<dbReference type="STRING" id="1874317.BKP64_04265"/>
<dbReference type="InterPro" id="IPR044036">
    <property type="entry name" value="DUF5752"/>
</dbReference>
<dbReference type="AlphaFoldDB" id="A0A1D9GIH9"/>
<dbReference type="EMBL" id="CP017715">
    <property type="protein sequence ID" value="AOY87456.1"/>
    <property type="molecule type" value="Genomic_DNA"/>
</dbReference>
<reference evidence="1 2" key="1">
    <citation type="submission" date="2016-10" db="EMBL/GenBank/DDBJ databases">
        <title>Marinobacter salinus sp. nov., a moderately halophilic bacterium isolated from a tidal flat environment.</title>
        <authorList>
            <person name="Park S.-J."/>
        </authorList>
    </citation>
    <scope>NUCLEOTIDE SEQUENCE [LARGE SCALE GENOMIC DNA]</scope>
    <source>
        <strain evidence="1 2">Hb8</strain>
    </source>
</reference>
<dbReference type="Pfam" id="PF19027">
    <property type="entry name" value="DUF5752"/>
    <property type="match status" value="1"/>
</dbReference>
<evidence type="ECO:0000313" key="1">
    <source>
        <dbReference type="EMBL" id="AOY87456.1"/>
    </source>
</evidence>
<protein>
    <submittedName>
        <fullName evidence="1">Uncharacterized protein</fullName>
    </submittedName>
</protein>
<gene>
    <name evidence="1" type="ORF">BKP64_04265</name>
</gene>
<organism evidence="1 2">
    <name type="scientific">Marinobacter salinus</name>
    <dbReference type="NCBI Taxonomy" id="1874317"/>
    <lineage>
        <taxon>Bacteria</taxon>
        <taxon>Pseudomonadati</taxon>
        <taxon>Pseudomonadota</taxon>
        <taxon>Gammaproteobacteria</taxon>
        <taxon>Pseudomonadales</taxon>
        <taxon>Marinobacteraceae</taxon>
        <taxon>Marinobacter</taxon>
    </lineage>
</organism>
<sequence length="230" mass="26621">MTQTEPTNAAETGKAFRIKDCALVVLATGKKARMLQEFRSELANIDTASIYHHFWGGLLQPRFEEREYNNDFAAWVRHGIHDAVLAERLSALAPTSFPDLDTLRQEIKELVDTRLDEVEYLLWARATQQFEFVRSQIVVFNTEKQLQEPHELLPAIKDMSISSVFYHFIDARRRTSDGRDDFSDWLMVFGDEFTPLQEKLAGIDPYFGSLSELRDQLASVFTSYFQRESQ</sequence>
<dbReference type="OrthoDB" id="582043at2"/>
<proteinExistence type="predicted"/>
<keyword evidence="2" id="KW-1185">Reference proteome</keyword>